<dbReference type="SUPFAM" id="SSF117281">
    <property type="entry name" value="Kelch motif"/>
    <property type="match status" value="1"/>
</dbReference>
<name>A0AA37P9V3_9PEZI</name>
<keyword evidence="7" id="KW-1185">Reference proteome</keyword>
<organism evidence="6 7">
    <name type="scientific">Colletotrichum spaethianum</name>
    <dbReference type="NCBI Taxonomy" id="700344"/>
    <lineage>
        <taxon>Eukaryota</taxon>
        <taxon>Fungi</taxon>
        <taxon>Dikarya</taxon>
        <taxon>Ascomycota</taxon>
        <taxon>Pezizomycotina</taxon>
        <taxon>Sordariomycetes</taxon>
        <taxon>Hypocreomycetidae</taxon>
        <taxon>Glomerellales</taxon>
        <taxon>Glomerellaceae</taxon>
        <taxon>Colletotrichum</taxon>
        <taxon>Colletotrichum spaethianum species complex</taxon>
    </lineage>
</organism>
<evidence type="ECO:0000256" key="1">
    <source>
        <dbReference type="ARBA" id="ARBA00022737"/>
    </source>
</evidence>
<evidence type="ECO:0000313" key="7">
    <source>
        <dbReference type="Proteomes" id="UP001055115"/>
    </source>
</evidence>
<dbReference type="CDD" id="cd12087">
    <property type="entry name" value="TM_EGFR-like"/>
    <property type="match status" value="1"/>
</dbReference>
<comment type="caution">
    <text evidence="6">The sequence shown here is derived from an EMBL/GenBank/DDBJ whole genome shotgun (WGS) entry which is preliminary data.</text>
</comment>
<dbReference type="Proteomes" id="UP001055115">
    <property type="component" value="Unassembled WGS sequence"/>
</dbReference>
<feature type="transmembrane region" description="Helical" evidence="4">
    <location>
        <begin position="475"/>
        <end position="498"/>
    </location>
</feature>
<dbReference type="PANTHER" id="PTHR47435">
    <property type="entry name" value="KELCH REPEAT PROTEIN (AFU_ORTHOLOGUE AFUA_5G12780)"/>
    <property type="match status" value="1"/>
</dbReference>
<sequence>MSPRTERTIPFLAPLLFLLTLLLFLQPTAAQDPVGDFCRRFGHQSAVVDNQLFIDGGLVNWDPISAFNANYSNGYFLYQDLSTTATSGVPPLYANLSKNYSIPRVSGGALWSDSVNKRLYLFGGEQRKEVPPMPFSLYGYDILNNLWSKFGPSRNGDSMTAVSFGAGASVDSRGEAYYFGGWLSNRSVSDWGNAPPVATTGMVRYNMDTNSFSNITGPDKTRRAEGSLHYIPAGPGGMLIYFGGIQDRSANGTGTGQPMDQIFVFDALNHKWYTQKATGEIPGMRGRFCAGVTWAADQSSYNIYMYGGATVPDDPGPGYDDLYVLTIPTFTWVKMPTHGSNGSGKFPRHSLSCNMAPGGAQMIVIGGQFPLTQDCDSPDAWGTHIIDLGKQNPSKDVWDVYKPNKTAYIVPEEIIAVVGGSGNGGATNTIPTNGFNSTELGLLITCKADIPIRTPIRAFNASGTPAPNTHFPTGAIVGIAVGVAVLAIALGMGCFFLWRSRHQRRLHNGTSPPGPKHVYHAHSMSGASPSPPYGHSTLSSSPSQLAYQHSPHPMSAHALSPQMGSPVELPSESLHSASVAGDGSSRLTNIPSTVSYPPQRAYFPETATLMNQPHYDADGNMWMPQVSMVQLATATRAPLPEYTPTGSKQETISQPAYEPQELNAEPEKGGEESIKH</sequence>
<feature type="compositionally biased region" description="Polar residues" evidence="3">
    <location>
        <begin position="644"/>
        <end position="654"/>
    </location>
</feature>
<evidence type="ECO:0000256" key="5">
    <source>
        <dbReference type="SAM" id="SignalP"/>
    </source>
</evidence>
<accession>A0AA37P9V3</accession>
<reference evidence="6 7" key="1">
    <citation type="submission" date="2022-03" db="EMBL/GenBank/DDBJ databases">
        <title>Genome data of Colletotrichum spp.</title>
        <authorList>
            <person name="Utami Y.D."/>
            <person name="Hiruma K."/>
        </authorList>
    </citation>
    <scope>NUCLEOTIDE SEQUENCE [LARGE SCALE GENOMIC DNA]</scope>
    <source>
        <strain evidence="6 7">MAFF 239500</strain>
    </source>
</reference>
<dbReference type="PANTHER" id="PTHR47435:SF4">
    <property type="entry name" value="KELCH REPEAT PROTEIN (AFU_ORTHOLOGUE AFUA_5G12780)"/>
    <property type="match status" value="1"/>
</dbReference>
<keyword evidence="4" id="KW-0472">Membrane</keyword>
<evidence type="ECO:0000256" key="4">
    <source>
        <dbReference type="SAM" id="Phobius"/>
    </source>
</evidence>
<evidence type="ECO:0000256" key="3">
    <source>
        <dbReference type="SAM" id="MobiDB-lite"/>
    </source>
</evidence>
<dbReference type="InterPro" id="IPR015915">
    <property type="entry name" value="Kelch-typ_b-propeller"/>
</dbReference>
<dbReference type="AlphaFoldDB" id="A0AA37P9V3"/>
<evidence type="ECO:0000256" key="2">
    <source>
        <dbReference type="ARBA" id="ARBA00023004"/>
    </source>
</evidence>
<feature type="region of interest" description="Disordered" evidence="3">
    <location>
        <begin position="507"/>
        <end position="593"/>
    </location>
</feature>
<keyword evidence="4" id="KW-1133">Transmembrane helix</keyword>
<feature type="chain" id="PRO_5041406651" evidence="5">
    <location>
        <begin position="31"/>
        <end position="676"/>
    </location>
</feature>
<protein>
    <submittedName>
        <fullName evidence="6">Kelch repeat-containing protein</fullName>
    </submittedName>
</protein>
<feature type="region of interest" description="Disordered" evidence="3">
    <location>
        <begin position="639"/>
        <end position="676"/>
    </location>
</feature>
<feature type="compositionally biased region" description="Basic and acidic residues" evidence="3">
    <location>
        <begin position="665"/>
        <end position="676"/>
    </location>
</feature>
<keyword evidence="4" id="KW-0812">Transmembrane</keyword>
<feature type="signal peptide" evidence="5">
    <location>
        <begin position="1"/>
        <end position="30"/>
    </location>
</feature>
<gene>
    <name evidence="6" type="ORF">ColSpa_08461</name>
</gene>
<evidence type="ECO:0000313" key="6">
    <source>
        <dbReference type="EMBL" id="GKT48280.1"/>
    </source>
</evidence>
<dbReference type="RefSeq" id="XP_049130630.1">
    <property type="nucleotide sequence ID" value="XM_049274673.1"/>
</dbReference>
<dbReference type="Gene3D" id="2.120.10.80">
    <property type="entry name" value="Kelch-type beta propeller"/>
    <property type="match status" value="2"/>
</dbReference>
<dbReference type="Pfam" id="PF24681">
    <property type="entry name" value="Kelch_KLHDC2_KLHL20_DRC7"/>
    <property type="match status" value="1"/>
</dbReference>
<dbReference type="GeneID" id="73329263"/>
<dbReference type="GO" id="GO:0019760">
    <property type="term" value="P:glucosinolate metabolic process"/>
    <property type="evidence" value="ECO:0007669"/>
    <property type="project" value="UniProtKB-ARBA"/>
</dbReference>
<proteinExistence type="predicted"/>
<keyword evidence="1" id="KW-0677">Repeat</keyword>
<feature type="compositionally biased region" description="Polar residues" evidence="3">
    <location>
        <begin position="536"/>
        <end position="547"/>
    </location>
</feature>
<dbReference type="EMBL" id="BQXU01000022">
    <property type="protein sequence ID" value="GKT48280.1"/>
    <property type="molecule type" value="Genomic_DNA"/>
</dbReference>
<keyword evidence="2" id="KW-0408">Iron</keyword>
<keyword evidence="5" id="KW-0732">Signal</keyword>